<dbReference type="PROSITE" id="PS50846">
    <property type="entry name" value="HMA_2"/>
    <property type="match status" value="1"/>
</dbReference>
<dbReference type="InterPro" id="IPR036163">
    <property type="entry name" value="HMA_dom_sf"/>
</dbReference>
<proteinExistence type="predicted"/>
<dbReference type="InterPro" id="IPR006121">
    <property type="entry name" value="HMA_dom"/>
</dbReference>
<dbReference type="Proteomes" id="UP001163046">
    <property type="component" value="Unassembled WGS sequence"/>
</dbReference>
<dbReference type="Gene3D" id="3.30.70.100">
    <property type="match status" value="1"/>
</dbReference>
<evidence type="ECO:0000256" key="2">
    <source>
        <dbReference type="ARBA" id="ARBA00022796"/>
    </source>
</evidence>
<dbReference type="GO" id="GO:0006825">
    <property type="term" value="P:copper ion transport"/>
    <property type="evidence" value="ECO:0007669"/>
    <property type="project" value="UniProtKB-KW"/>
</dbReference>
<dbReference type="PANTHER" id="PTHR46594">
    <property type="entry name" value="P-TYPE CATION-TRANSPORTING ATPASE"/>
    <property type="match status" value="1"/>
</dbReference>
<comment type="caution">
    <text evidence="4">The sequence shown here is derived from an EMBL/GenBank/DDBJ whole genome shotgun (WGS) entry which is preliminary data.</text>
</comment>
<keyword evidence="2" id="KW-0813">Transport</keyword>
<dbReference type="AlphaFoldDB" id="A0A9W9ZNQ4"/>
<dbReference type="EMBL" id="MU825882">
    <property type="protein sequence ID" value="KAJ7385083.1"/>
    <property type="molecule type" value="Genomic_DNA"/>
</dbReference>
<dbReference type="SUPFAM" id="SSF55008">
    <property type="entry name" value="HMA, heavy metal-associated domain"/>
    <property type="match status" value="1"/>
</dbReference>
<dbReference type="PANTHER" id="PTHR46594:SF4">
    <property type="entry name" value="P-TYPE CATION-TRANSPORTING ATPASE"/>
    <property type="match status" value="1"/>
</dbReference>
<keyword evidence="2" id="KW-0187">Copper transport</keyword>
<dbReference type="CDD" id="cd00371">
    <property type="entry name" value="HMA"/>
    <property type="match status" value="1"/>
</dbReference>
<evidence type="ECO:0000313" key="4">
    <source>
        <dbReference type="EMBL" id="KAJ7385083.1"/>
    </source>
</evidence>
<reference evidence="4" key="1">
    <citation type="submission" date="2023-01" db="EMBL/GenBank/DDBJ databases">
        <title>Genome assembly of the deep-sea coral Lophelia pertusa.</title>
        <authorList>
            <person name="Herrera S."/>
            <person name="Cordes E."/>
        </authorList>
    </citation>
    <scope>NUCLEOTIDE SEQUENCE</scope>
    <source>
        <strain evidence="4">USNM1676648</strain>
        <tissue evidence="4">Polyp</tissue>
    </source>
</reference>
<gene>
    <name evidence="4" type="primary">ATP7B_1</name>
    <name evidence="4" type="ORF">OS493_017448</name>
</gene>
<accession>A0A9W9ZNQ4</accession>
<dbReference type="PROSITE" id="PS01047">
    <property type="entry name" value="HMA_1"/>
    <property type="match status" value="1"/>
</dbReference>
<keyword evidence="2" id="KW-0186">Copper</keyword>
<dbReference type="Pfam" id="PF00403">
    <property type="entry name" value="HMA"/>
    <property type="match status" value="1"/>
</dbReference>
<keyword evidence="1" id="KW-0479">Metal-binding</keyword>
<dbReference type="InterPro" id="IPR017969">
    <property type="entry name" value="Heavy-metal-associated_CS"/>
</dbReference>
<name>A0A9W9ZNQ4_9CNID</name>
<evidence type="ECO:0000313" key="5">
    <source>
        <dbReference type="Proteomes" id="UP001163046"/>
    </source>
</evidence>
<dbReference type="OrthoDB" id="666972at2759"/>
<feature type="domain" description="HMA" evidence="3">
    <location>
        <begin position="70"/>
        <end position="136"/>
    </location>
</feature>
<sequence>MSLGSLDLRNSGRFKYFQAPDERTPLMKSDEMSSERYLDNKVAIKGKGGDISFPDEGEDISKLNNDEELRVAYIGIEGMHCNSCVKNIEGNISTLSGVKKIEVSLEEKEGKITYSPRLTTGKALEKAIGEMGFEASLKRIVDVLTQNELALSEDRVMDNKEAESLGNCDKNNCSEVKISVKGMTCLSV</sequence>
<dbReference type="FunFam" id="3.30.70.100:FF:000001">
    <property type="entry name" value="ATPase copper transporting beta"/>
    <property type="match status" value="1"/>
</dbReference>
<dbReference type="GO" id="GO:0046872">
    <property type="term" value="F:metal ion binding"/>
    <property type="evidence" value="ECO:0007669"/>
    <property type="project" value="UniProtKB-KW"/>
</dbReference>
<protein>
    <submittedName>
        <fullName evidence="4">ATPase Cu transporting protein 7B</fullName>
    </submittedName>
</protein>
<evidence type="ECO:0000256" key="1">
    <source>
        <dbReference type="ARBA" id="ARBA00022723"/>
    </source>
</evidence>
<organism evidence="4 5">
    <name type="scientific">Desmophyllum pertusum</name>
    <dbReference type="NCBI Taxonomy" id="174260"/>
    <lineage>
        <taxon>Eukaryota</taxon>
        <taxon>Metazoa</taxon>
        <taxon>Cnidaria</taxon>
        <taxon>Anthozoa</taxon>
        <taxon>Hexacorallia</taxon>
        <taxon>Scleractinia</taxon>
        <taxon>Caryophylliina</taxon>
        <taxon>Caryophylliidae</taxon>
        <taxon>Desmophyllum</taxon>
    </lineage>
</organism>
<keyword evidence="5" id="KW-1185">Reference proteome</keyword>
<evidence type="ECO:0000259" key="3">
    <source>
        <dbReference type="PROSITE" id="PS50846"/>
    </source>
</evidence>
<keyword evidence="2" id="KW-0406">Ion transport</keyword>